<comment type="caution">
    <text evidence="2">The sequence shown here is derived from an EMBL/GenBank/DDBJ whole genome shotgun (WGS) entry which is preliminary data.</text>
</comment>
<name>A0A7J3Z7F7_9CREN</name>
<organism evidence="2">
    <name type="scientific">Ignisphaera aggregans</name>
    <dbReference type="NCBI Taxonomy" id="334771"/>
    <lineage>
        <taxon>Archaea</taxon>
        <taxon>Thermoproteota</taxon>
        <taxon>Thermoprotei</taxon>
        <taxon>Desulfurococcales</taxon>
        <taxon>Desulfurococcaceae</taxon>
        <taxon>Ignisphaera</taxon>
    </lineage>
</organism>
<keyword evidence="1" id="KW-1133">Transmembrane helix</keyword>
<dbReference type="InterPro" id="IPR036390">
    <property type="entry name" value="WH_DNA-bd_sf"/>
</dbReference>
<accession>A0A7J3Z7F7</accession>
<dbReference type="AlphaFoldDB" id="A0A7J3Z7F7"/>
<reference evidence="2" key="1">
    <citation type="journal article" date="2020" name="mSystems">
        <title>Genome- and Community-Level Interaction Insights into Carbon Utilization and Element Cycling Functions of Hydrothermarchaeota in Hydrothermal Sediment.</title>
        <authorList>
            <person name="Zhou Z."/>
            <person name="Liu Y."/>
            <person name="Xu W."/>
            <person name="Pan J."/>
            <person name="Luo Z.H."/>
            <person name="Li M."/>
        </authorList>
    </citation>
    <scope>NUCLEOTIDE SEQUENCE [LARGE SCALE GENOMIC DNA]</scope>
    <source>
        <strain evidence="2">SpSt-1105</strain>
    </source>
</reference>
<keyword evidence="1" id="KW-0472">Membrane</keyword>
<protein>
    <recommendedName>
        <fullName evidence="3">Winged helix-turn-helix transcriptional regulator</fullName>
    </recommendedName>
</protein>
<dbReference type="SUPFAM" id="SSF46785">
    <property type="entry name" value="Winged helix' DNA-binding domain"/>
    <property type="match status" value="1"/>
</dbReference>
<evidence type="ECO:0008006" key="3">
    <source>
        <dbReference type="Google" id="ProtNLM"/>
    </source>
</evidence>
<dbReference type="Gene3D" id="1.10.10.10">
    <property type="entry name" value="Winged helix-like DNA-binding domain superfamily/Winged helix DNA-binding domain"/>
    <property type="match status" value="1"/>
</dbReference>
<proteinExistence type="predicted"/>
<keyword evidence="1" id="KW-0812">Transmembrane</keyword>
<dbReference type="EMBL" id="DRYQ01000075">
    <property type="protein sequence ID" value="HHQ50700.1"/>
    <property type="molecule type" value="Genomic_DNA"/>
</dbReference>
<feature type="transmembrane region" description="Helical" evidence="1">
    <location>
        <begin position="191"/>
        <end position="213"/>
    </location>
</feature>
<dbReference type="InterPro" id="IPR036388">
    <property type="entry name" value="WH-like_DNA-bd_sf"/>
</dbReference>
<sequence>MKLDIALLSSCTLVILILATTLLNSASIHAYAIKSTVYIYIDSDGVVHVNLSYRLSQGLNDVELPTQPIIASIDVEVDGRELPIAYNYTTNSVVIISEAEATCIVSFIANATINENRLALNLSGKYMYRLILSPNIILLTLPNNITDIGAVGDLYYIDFDESKDVQLLYIVKPRISETTTPSKPPTANVSLPLQIVIAALGVGIAGVSAFFLLKVIKRRSEEESEVLSELDIAILKSVEKRGGAALQSELQRDLPSVPRTTLWRHVRKLEKLGYVRIEKVGQQNKVVLVKKLR</sequence>
<evidence type="ECO:0000313" key="2">
    <source>
        <dbReference type="EMBL" id="HHQ50700.1"/>
    </source>
</evidence>
<evidence type="ECO:0000256" key="1">
    <source>
        <dbReference type="SAM" id="Phobius"/>
    </source>
</evidence>
<gene>
    <name evidence="2" type="ORF">ENM66_05055</name>
</gene>